<keyword evidence="5" id="KW-0233">DNA recombination</keyword>
<protein>
    <recommendedName>
        <fullName evidence="3">Recombination-associated protein RdgC</fullName>
    </recommendedName>
</protein>
<evidence type="ECO:0000256" key="5">
    <source>
        <dbReference type="ARBA" id="ARBA00023172"/>
    </source>
</evidence>
<keyword evidence="4" id="KW-0963">Cytoplasm</keyword>
<dbReference type="EMBL" id="SMAF01000017">
    <property type="protein sequence ID" value="TCS96033.1"/>
    <property type="molecule type" value="Genomic_DNA"/>
</dbReference>
<dbReference type="OrthoDB" id="5290530at2"/>
<evidence type="ECO:0000313" key="6">
    <source>
        <dbReference type="EMBL" id="TCS96033.1"/>
    </source>
</evidence>
<organism evidence="6 7">
    <name type="scientific">Pseudofulvimonas gallinarii</name>
    <dbReference type="NCBI Taxonomy" id="634155"/>
    <lineage>
        <taxon>Bacteria</taxon>
        <taxon>Pseudomonadati</taxon>
        <taxon>Pseudomonadota</taxon>
        <taxon>Gammaproteobacteria</taxon>
        <taxon>Lysobacterales</taxon>
        <taxon>Rhodanobacteraceae</taxon>
        <taxon>Pseudofulvimonas</taxon>
    </lineage>
</organism>
<dbReference type="GO" id="GO:0043590">
    <property type="term" value="C:bacterial nucleoid"/>
    <property type="evidence" value="ECO:0007669"/>
    <property type="project" value="TreeGrafter"/>
</dbReference>
<evidence type="ECO:0000256" key="4">
    <source>
        <dbReference type="ARBA" id="ARBA00022490"/>
    </source>
</evidence>
<dbReference type="NCBIfam" id="NF001464">
    <property type="entry name" value="PRK00321.1-5"/>
    <property type="match status" value="1"/>
</dbReference>
<dbReference type="AlphaFoldDB" id="A0A4S3KVX6"/>
<dbReference type="GO" id="GO:0003690">
    <property type="term" value="F:double-stranded DNA binding"/>
    <property type="evidence" value="ECO:0007669"/>
    <property type="project" value="TreeGrafter"/>
</dbReference>
<gene>
    <name evidence="6" type="ORF">EDC25_11744</name>
</gene>
<dbReference type="Proteomes" id="UP000294599">
    <property type="component" value="Unassembled WGS sequence"/>
</dbReference>
<comment type="similarity">
    <text evidence="2">Belongs to the RdgC family.</text>
</comment>
<dbReference type="Pfam" id="PF04381">
    <property type="entry name" value="RdgC"/>
    <property type="match status" value="1"/>
</dbReference>
<dbReference type="GO" id="GO:0000018">
    <property type="term" value="P:regulation of DNA recombination"/>
    <property type="evidence" value="ECO:0007669"/>
    <property type="project" value="TreeGrafter"/>
</dbReference>
<proteinExistence type="inferred from homology"/>
<evidence type="ECO:0000256" key="2">
    <source>
        <dbReference type="ARBA" id="ARBA00008657"/>
    </source>
</evidence>
<dbReference type="RefSeq" id="WP_123522852.1">
    <property type="nucleotide sequence ID" value="NZ_JBHLWF010000008.1"/>
</dbReference>
<dbReference type="PANTHER" id="PTHR38103">
    <property type="entry name" value="RECOMBINATION-ASSOCIATED PROTEIN RDGC"/>
    <property type="match status" value="1"/>
</dbReference>
<keyword evidence="7" id="KW-1185">Reference proteome</keyword>
<dbReference type="InterPro" id="IPR007476">
    <property type="entry name" value="RdgC"/>
</dbReference>
<accession>A0A4S3KVX6</accession>
<name>A0A4S3KVX6_9GAMM</name>
<dbReference type="GO" id="GO:0006310">
    <property type="term" value="P:DNA recombination"/>
    <property type="evidence" value="ECO:0007669"/>
    <property type="project" value="UniProtKB-KW"/>
</dbReference>
<dbReference type="PANTHER" id="PTHR38103:SF1">
    <property type="entry name" value="RECOMBINATION-ASSOCIATED PROTEIN RDGC"/>
    <property type="match status" value="1"/>
</dbReference>
<sequence>MFRNLTLFQIPADALPGHSELVAALEGARLRPPGPLELSTQGFVSPYGRNHEVLGHGLGQHSLVTFGSESRILPAQVVNDAVAEKLDRIEAERGRRPGGKERARIKDEVLTELMPRAFIKPSRTDAWLDHGTGWLTIDSASKKVCESFVQGLREALGSFPATPVSAQTSARLVLTAWLTGDALPEDFALGDECELRDPADDGAIVRCRRQDLEAEEVREHINAGKQVAQLAVSYDERMQFVIGEDLCLRKLRFSDVVNEQLGDIGGDDAIAELDARFALLTGEITRLQARLGELFDLS</sequence>
<evidence type="ECO:0000313" key="7">
    <source>
        <dbReference type="Proteomes" id="UP000294599"/>
    </source>
</evidence>
<evidence type="ECO:0000256" key="3">
    <source>
        <dbReference type="ARBA" id="ARBA00022296"/>
    </source>
</evidence>
<reference evidence="6 7" key="1">
    <citation type="submission" date="2019-03" db="EMBL/GenBank/DDBJ databases">
        <title>Genomic Encyclopedia of Type Strains, Phase IV (KMG-IV): sequencing the most valuable type-strain genomes for metagenomic binning, comparative biology and taxonomic classification.</title>
        <authorList>
            <person name="Goeker M."/>
        </authorList>
    </citation>
    <scope>NUCLEOTIDE SEQUENCE [LARGE SCALE GENOMIC DNA]</scope>
    <source>
        <strain evidence="6 7">DSM 21944</strain>
    </source>
</reference>
<comment type="subcellular location">
    <subcellularLocation>
        <location evidence="1">Cytoplasm</location>
        <location evidence="1">Nucleoid</location>
    </subcellularLocation>
</comment>
<comment type="caution">
    <text evidence="6">The sequence shown here is derived from an EMBL/GenBank/DDBJ whole genome shotgun (WGS) entry which is preliminary data.</text>
</comment>
<evidence type="ECO:0000256" key="1">
    <source>
        <dbReference type="ARBA" id="ARBA00004453"/>
    </source>
</evidence>